<feature type="domain" description="Thiolase N-terminal" evidence="2">
    <location>
        <begin position="10"/>
        <end position="223"/>
    </location>
</feature>
<keyword evidence="1" id="KW-0414">Isoprene biosynthesis</keyword>
<dbReference type="PIRSF" id="PIRSF000429">
    <property type="entry name" value="Ac-CoA_Ac_transf"/>
    <property type="match status" value="1"/>
</dbReference>
<dbReference type="STRING" id="999630.TUZN_0696"/>
<dbReference type="CDD" id="cd00829">
    <property type="entry name" value="SCP-x_thiolase"/>
    <property type="match status" value="1"/>
</dbReference>
<dbReference type="EMBL" id="CP002590">
    <property type="protein sequence ID" value="AEA12187.1"/>
    <property type="molecule type" value="Genomic_DNA"/>
</dbReference>
<reference evidence="4 5" key="1">
    <citation type="journal article" date="2011" name="J. Bacteriol.">
        <title>Complete genome sequence of the thermoacidophilic crenarchaeon Thermoproteus uzoniensis 768-20.</title>
        <authorList>
            <person name="Mardanov A.V."/>
            <person name="Gumerov V.M."/>
            <person name="Beletsky A.V."/>
            <person name="Prokofeva M.I."/>
            <person name="Bonch-Osmolovskaya E.A."/>
            <person name="Ravin N.V."/>
            <person name="Skryabin K.G."/>
        </authorList>
    </citation>
    <scope>NUCLEOTIDE SEQUENCE [LARGE SCALE GENOMIC DNA]</scope>
    <source>
        <strain evidence="4 5">768-20</strain>
    </source>
</reference>
<dbReference type="Pfam" id="PF22691">
    <property type="entry name" value="Thiolase_C_1"/>
    <property type="match status" value="1"/>
</dbReference>
<evidence type="ECO:0000313" key="4">
    <source>
        <dbReference type="EMBL" id="AEA12187.1"/>
    </source>
</evidence>
<dbReference type="HOGENOM" id="CLU_035425_4_0_2"/>
<dbReference type="InterPro" id="IPR016039">
    <property type="entry name" value="Thiolase-like"/>
</dbReference>
<reference key="2">
    <citation type="submission" date="2011-03" db="EMBL/GenBank/DDBJ databases">
        <title>Complete genome sequence of the thermoacidophilic crenarchaeon Thermoproteus uzoniensis 768-20.</title>
        <authorList>
            <person name="Mardanov A.V."/>
            <person name="Gumerov V.M."/>
            <person name="Beletsky A.V."/>
            <person name="Prokofeva M.I."/>
            <person name="Bonch-Osmolovskaya E.A."/>
            <person name="Ravin N.V."/>
            <person name="Skryabin K.G."/>
        </authorList>
    </citation>
    <scope>NUCLEOTIDE SEQUENCE</scope>
    <source>
        <strain>768-20</strain>
    </source>
</reference>
<dbReference type="KEGG" id="tuz:TUZN_0696"/>
<dbReference type="GeneID" id="10360236"/>
<proteinExistence type="predicted"/>
<dbReference type="RefSeq" id="WP_013679523.1">
    <property type="nucleotide sequence ID" value="NC_015315.1"/>
</dbReference>
<dbReference type="InterPro" id="IPR055140">
    <property type="entry name" value="Thiolase_C_2"/>
</dbReference>
<keyword evidence="5" id="KW-1185">Reference proteome</keyword>
<evidence type="ECO:0000313" key="5">
    <source>
        <dbReference type="Proteomes" id="UP000008138"/>
    </source>
</evidence>
<gene>
    <name evidence="4" type="ordered locus">TUZN_0696</name>
</gene>
<protein>
    <submittedName>
        <fullName evidence="4">3-ketoacyl-CoA thiolase</fullName>
    </submittedName>
</protein>
<accession>F2L4K9</accession>
<dbReference type="AlphaFoldDB" id="F2L4K9"/>
<evidence type="ECO:0000259" key="2">
    <source>
        <dbReference type="Pfam" id="PF00108"/>
    </source>
</evidence>
<dbReference type="eggNOG" id="arCOG01278">
    <property type="taxonomic scope" value="Archaea"/>
</dbReference>
<dbReference type="PANTHER" id="PTHR42870">
    <property type="entry name" value="ACETYL-COA C-ACETYLTRANSFERASE"/>
    <property type="match status" value="1"/>
</dbReference>
<dbReference type="Proteomes" id="UP000008138">
    <property type="component" value="Chromosome"/>
</dbReference>
<dbReference type="InterPro" id="IPR002155">
    <property type="entry name" value="Thiolase"/>
</dbReference>
<dbReference type="NCBIfam" id="NF009228">
    <property type="entry name" value="PRK12578.1"/>
    <property type="match status" value="1"/>
</dbReference>
<dbReference type="GO" id="GO:0008299">
    <property type="term" value="P:isoprenoid biosynthetic process"/>
    <property type="evidence" value="ECO:0007669"/>
    <property type="project" value="UniProtKB-KW"/>
</dbReference>
<dbReference type="OrthoDB" id="167534at2157"/>
<organism evidence="4 5">
    <name type="scientific">Thermoproteus uzoniensis (strain 768-20)</name>
    <dbReference type="NCBI Taxonomy" id="999630"/>
    <lineage>
        <taxon>Archaea</taxon>
        <taxon>Thermoproteota</taxon>
        <taxon>Thermoprotei</taxon>
        <taxon>Thermoproteales</taxon>
        <taxon>Thermoproteaceae</taxon>
        <taxon>Thermoproteus</taxon>
    </lineage>
</organism>
<dbReference type="PANTHER" id="PTHR42870:SF6">
    <property type="entry name" value="ACETYL-COA C-ACYLTRANSFERASE"/>
    <property type="match status" value="1"/>
</dbReference>
<dbReference type="Gene3D" id="3.40.47.10">
    <property type="match status" value="1"/>
</dbReference>
<evidence type="ECO:0000256" key="1">
    <source>
        <dbReference type="ARBA" id="ARBA00023229"/>
    </source>
</evidence>
<dbReference type="NCBIfam" id="NF004720">
    <property type="entry name" value="PRK06064.1"/>
    <property type="match status" value="1"/>
</dbReference>
<dbReference type="SUPFAM" id="SSF53901">
    <property type="entry name" value="Thiolase-like"/>
    <property type="match status" value="2"/>
</dbReference>
<dbReference type="InterPro" id="IPR020616">
    <property type="entry name" value="Thiolase_N"/>
</dbReference>
<dbReference type="GO" id="GO:0016747">
    <property type="term" value="F:acyltransferase activity, transferring groups other than amino-acyl groups"/>
    <property type="evidence" value="ECO:0007669"/>
    <property type="project" value="InterPro"/>
</dbReference>
<sequence>MRRVAVVGVGISKFGYRPDVSLPELAWEAVKEALDDARLDAKDIEAYVVGNVGGWSSEPLPAVVVGEYCGLAPSSGIRVEAACASGSSAVRTAYHMVASGEADIVMAMGVEKMNESPTPTVVEFIGRAGNYFWEFENFGLTFPGYYALHATAYMNKYGATEADLCEVAVKNHYYGSLNPKAQFQKPITLEECLKSRYVAWPLKLYDSSPITDGSAAVILASEEVAKKITDTPVWIKAIGAANGTSNLSKREDFTGLEAARLAAQRAYRKAGIDPNEPVKYLDVAEVHDCFTIAEIMAYEDLGFAKRGEGYKLAREKQTYIGGVIPVNLSGGLKAKGHPIGATGVAMIAELTRQLRQEVERGRQAPIKKGMALAHNVGGTGHYAFVTILSL</sequence>
<dbReference type="Pfam" id="PF00108">
    <property type="entry name" value="Thiolase_N"/>
    <property type="match status" value="1"/>
</dbReference>
<evidence type="ECO:0000259" key="3">
    <source>
        <dbReference type="Pfam" id="PF22691"/>
    </source>
</evidence>
<name>F2L4K9_THEU7</name>
<feature type="domain" description="Thiolase C-terminal" evidence="3">
    <location>
        <begin position="239"/>
        <end position="389"/>
    </location>
</feature>